<gene>
    <name evidence="1" type="ORF">N5I07_08590</name>
</gene>
<dbReference type="GO" id="GO:0008168">
    <property type="term" value="F:methyltransferase activity"/>
    <property type="evidence" value="ECO:0007669"/>
    <property type="project" value="UniProtKB-KW"/>
</dbReference>
<name>A0AA42VBB1_AERCA</name>
<evidence type="ECO:0000313" key="1">
    <source>
        <dbReference type="EMBL" id="MDH1897624.1"/>
    </source>
</evidence>
<dbReference type="GO" id="GO:0032259">
    <property type="term" value="P:methylation"/>
    <property type="evidence" value="ECO:0007669"/>
    <property type="project" value="UniProtKB-KW"/>
</dbReference>
<organism evidence="1 2">
    <name type="scientific">Aeromonas caviae</name>
    <name type="common">Aeromonas punctata</name>
    <dbReference type="NCBI Taxonomy" id="648"/>
    <lineage>
        <taxon>Bacteria</taxon>
        <taxon>Pseudomonadati</taxon>
        <taxon>Pseudomonadota</taxon>
        <taxon>Gammaproteobacteria</taxon>
        <taxon>Aeromonadales</taxon>
        <taxon>Aeromonadaceae</taxon>
        <taxon>Aeromonas</taxon>
    </lineage>
</organism>
<keyword evidence="1" id="KW-0489">Methyltransferase</keyword>
<proteinExistence type="predicted"/>
<evidence type="ECO:0000313" key="2">
    <source>
        <dbReference type="Proteomes" id="UP001160758"/>
    </source>
</evidence>
<dbReference type="AlphaFoldDB" id="A0AA42VBB1"/>
<dbReference type="EMBL" id="JAOCFT010000001">
    <property type="protein sequence ID" value="MDH1897624.1"/>
    <property type="molecule type" value="Genomic_DNA"/>
</dbReference>
<dbReference type="SUPFAM" id="SSF53335">
    <property type="entry name" value="S-adenosyl-L-methionine-dependent methyltransferases"/>
    <property type="match status" value="1"/>
</dbReference>
<comment type="caution">
    <text evidence="1">The sequence shown here is derived from an EMBL/GenBank/DDBJ whole genome shotgun (WGS) entry which is preliminary data.</text>
</comment>
<dbReference type="RefSeq" id="WP_263719386.1">
    <property type="nucleotide sequence ID" value="NZ_JAAKWQ010000012.1"/>
</dbReference>
<sequence length="274" mass="31879">MMACEICDGKVVFYFKKSYASSPYSHLMRDWGEIEYVRCEHCGFVLSLTHRQAEHSAWEKLNHDYHHFIENCDGSFSIPNQPPYAMQALMLQLLAVNEVISLENSLDYAGGYGRLSHLLNKYYHIRLPVYDPFVTSDDEHVFYFNDLQGMTFDTVFNSAMFEHVRSREELDQVNALINQNGALLIHTVVTETVPKDPDWFYLAPPVHSAFHTNKSMGILMNQWGFNASIYAPLSKTWCLLRHHNKAIAQRVQLINHELQSDFLIYKPGFVDYWK</sequence>
<protein>
    <submittedName>
        <fullName evidence="1">Class I SAM-dependent methyltransferase</fullName>
    </submittedName>
</protein>
<keyword evidence="1" id="KW-0808">Transferase</keyword>
<dbReference type="InterPro" id="IPR029063">
    <property type="entry name" value="SAM-dependent_MTases_sf"/>
</dbReference>
<dbReference type="Gene3D" id="3.40.50.150">
    <property type="entry name" value="Vaccinia Virus protein VP39"/>
    <property type="match status" value="1"/>
</dbReference>
<dbReference type="Proteomes" id="UP001160758">
    <property type="component" value="Unassembled WGS sequence"/>
</dbReference>
<reference evidence="1" key="1">
    <citation type="submission" date="2022-09" db="EMBL/GenBank/DDBJ databases">
        <title>Intensive care unit water sources are persistently colonized with multi-drug resistant bacteria and are the site of extensive horizontal gene transfer of antibiotic resistance genes.</title>
        <authorList>
            <person name="Diorio-Toth L."/>
        </authorList>
    </citation>
    <scope>NUCLEOTIDE SEQUENCE</scope>
    <source>
        <strain evidence="1">GD03796</strain>
    </source>
</reference>
<accession>A0AA42VBB1</accession>
<dbReference type="Pfam" id="PF13489">
    <property type="entry name" value="Methyltransf_23"/>
    <property type="match status" value="1"/>
</dbReference>